<keyword evidence="9" id="KW-1185">Reference proteome</keyword>
<dbReference type="InterPro" id="IPR001041">
    <property type="entry name" value="2Fe-2S_ferredoxin-type"/>
</dbReference>
<accession>A0A1M7KXS5</accession>
<proteinExistence type="inferred from homology"/>
<dbReference type="RefSeq" id="WP_073014134.1">
    <property type="nucleotide sequence ID" value="NZ_FRBW01000003.1"/>
</dbReference>
<keyword evidence="3" id="KW-0479">Metal-binding</keyword>
<sequence length="106" mass="11216">MPKLIFIEADGTRTEVDAPVGKSVMEAARDGNVSGVVADCGGSLACATCHCYFSNDQIADLPAKSDTEADMLDFANAEVKDGSRLSCQIIVTEAMDGWEINVPDTQ</sequence>
<dbReference type="GO" id="GO:0046872">
    <property type="term" value="F:metal ion binding"/>
    <property type="evidence" value="ECO:0007669"/>
    <property type="project" value="UniProtKB-KW"/>
</dbReference>
<comment type="similarity">
    <text evidence="1">Belongs to the adrenodoxin/putidaredoxin family.</text>
</comment>
<dbReference type="EMBL" id="FRBW01000003">
    <property type="protein sequence ID" value="SHM70327.1"/>
    <property type="molecule type" value="Genomic_DNA"/>
</dbReference>
<keyword evidence="5" id="KW-0411">Iron-sulfur</keyword>
<dbReference type="Pfam" id="PF00111">
    <property type="entry name" value="Fer2"/>
    <property type="match status" value="1"/>
</dbReference>
<evidence type="ECO:0000256" key="2">
    <source>
        <dbReference type="ARBA" id="ARBA00022714"/>
    </source>
</evidence>
<feature type="domain" description="2Fe-2S ferredoxin-type" evidence="7">
    <location>
        <begin position="2"/>
        <end position="106"/>
    </location>
</feature>
<dbReference type="GO" id="GO:0140647">
    <property type="term" value="P:P450-containing electron transport chain"/>
    <property type="evidence" value="ECO:0007669"/>
    <property type="project" value="InterPro"/>
</dbReference>
<name>A0A1M7KXS5_9HYPH</name>
<dbReference type="PROSITE" id="PS00814">
    <property type="entry name" value="ADX"/>
    <property type="match status" value="1"/>
</dbReference>
<evidence type="ECO:0000256" key="4">
    <source>
        <dbReference type="ARBA" id="ARBA00023004"/>
    </source>
</evidence>
<dbReference type="AlphaFoldDB" id="A0A1M7KXS5"/>
<evidence type="ECO:0000256" key="1">
    <source>
        <dbReference type="ARBA" id="ARBA00010914"/>
    </source>
</evidence>
<dbReference type="STRING" id="735517.SAMN05444272_3010"/>
<keyword evidence="2" id="KW-0001">2Fe-2S</keyword>
<dbReference type="GO" id="GO:0009055">
    <property type="term" value="F:electron transfer activity"/>
    <property type="evidence" value="ECO:0007669"/>
    <property type="project" value="TreeGrafter"/>
</dbReference>
<dbReference type="OrthoDB" id="9799640at2"/>
<dbReference type="InterPro" id="IPR001055">
    <property type="entry name" value="Adrenodoxin-like"/>
</dbReference>
<dbReference type="PANTHER" id="PTHR23426">
    <property type="entry name" value="FERREDOXIN/ADRENODOXIN"/>
    <property type="match status" value="1"/>
</dbReference>
<evidence type="ECO:0000313" key="8">
    <source>
        <dbReference type="EMBL" id="SHM70327.1"/>
    </source>
</evidence>
<keyword evidence="4" id="KW-0408">Iron</keyword>
<organism evidence="8 9">
    <name type="scientific">Roseibium suaedae</name>
    <dbReference type="NCBI Taxonomy" id="735517"/>
    <lineage>
        <taxon>Bacteria</taxon>
        <taxon>Pseudomonadati</taxon>
        <taxon>Pseudomonadota</taxon>
        <taxon>Alphaproteobacteria</taxon>
        <taxon>Hyphomicrobiales</taxon>
        <taxon>Stappiaceae</taxon>
        <taxon>Roseibium</taxon>
    </lineage>
</organism>
<evidence type="ECO:0000313" key="9">
    <source>
        <dbReference type="Proteomes" id="UP000186002"/>
    </source>
</evidence>
<evidence type="ECO:0000256" key="5">
    <source>
        <dbReference type="ARBA" id="ARBA00023014"/>
    </source>
</evidence>
<dbReference type="Proteomes" id="UP000186002">
    <property type="component" value="Unassembled WGS sequence"/>
</dbReference>
<dbReference type="GO" id="GO:0051537">
    <property type="term" value="F:2 iron, 2 sulfur cluster binding"/>
    <property type="evidence" value="ECO:0007669"/>
    <property type="project" value="UniProtKB-KW"/>
</dbReference>
<dbReference type="InterPro" id="IPR018298">
    <property type="entry name" value="Adrenodoxin_Fe-S_BS"/>
</dbReference>
<protein>
    <submittedName>
        <fullName evidence="8">Ferredoxin, 2Fe-2S</fullName>
    </submittedName>
</protein>
<dbReference type="CDD" id="cd00207">
    <property type="entry name" value="fer2"/>
    <property type="match status" value="1"/>
</dbReference>
<dbReference type="PROSITE" id="PS51085">
    <property type="entry name" value="2FE2S_FER_2"/>
    <property type="match status" value="1"/>
</dbReference>
<dbReference type="InterPro" id="IPR012675">
    <property type="entry name" value="Beta-grasp_dom_sf"/>
</dbReference>
<dbReference type="PRINTS" id="PR00355">
    <property type="entry name" value="ADRENODOXIN"/>
</dbReference>
<evidence type="ECO:0000256" key="6">
    <source>
        <dbReference type="ARBA" id="ARBA00034078"/>
    </source>
</evidence>
<evidence type="ECO:0000256" key="3">
    <source>
        <dbReference type="ARBA" id="ARBA00022723"/>
    </source>
</evidence>
<gene>
    <name evidence="8" type="ORF">SAMN05444272_3010</name>
</gene>
<evidence type="ECO:0000259" key="7">
    <source>
        <dbReference type="PROSITE" id="PS51085"/>
    </source>
</evidence>
<reference evidence="8 9" key="1">
    <citation type="submission" date="2016-11" db="EMBL/GenBank/DDBJ databases">
        <authorList>
            <person name="Jaros S."/>
            <person name="Januszkiewicz K."/>
            <person name="Wedrychowicz H."/>
        </authorList>
    </citation>
    <scope>NUCLEOTIDE SEQUENCE [LARGE SCALE GENOMIC DNA]</scope>
    <source>
        <strain evidence="8 9">DSM 22153</strain>
    </source>
</reference>
<dbReference type="PANTHER" id="PTHR23426:SF65">
    <property type="entry name" value="FERREDOXIN-2, MITOCHONDRIAL"/>
    <property type="match status" value="1"/>
</dbReference>
<dbReference type="InterPro" id="IPR036010">
    <property type="entry name" value="2Fe-2S_ferredoxin-like_sf"/>
</dbReference>
<dbReference type="SUPFAM" id="SSF54292">
    <property type="entry name" value="2Fe-2S ferredoxin-like"/>
    <property type="match status" value="1"/>
</dbReference>
<dbReference type="Gene3D" id="3.10.20.30">
    <property type="match status" value="1"/>
</dbReference>
<comment type="cofactor">
    <cofactor evidence="6">
        <name>[2Fe-2S] cluster</name>
        <dbReference type="ChEBI" id="CHEBI:190135"/>
    </cofactor>
</comment>